<dbReference type="Proteomes" id="UP001336250">
    <property type="component" value="Unassembled WGS sequence"/>
</dbReference>
<keyword evidence="7 9" id="KW-1133">Transmembrane helix</keyword>
<comment type="similarity">
    <text evidence="2 9">Belongs to the membrane fusion protein (MFP) (TC 8.A.1) family.</text>
</comment>
<evidence type="ECO:0000256" key="5">
    <source>
        <dbReference type="ARBA" id="ARBA00022519"/>
    </source>
</evidence>
<evidence type="ECO:0000313" key="12">
    <source>
        <dbReference type="EMBL" id="MEF7614898.1"/>
    </source>
</evidence>
<dbReference type="InterPro" id="IPR058781">
    <property type="entry name" value="HH_AprE-like"/>
</dbReference>
<comment type="caution">
    <text evidence="12">The sequence shown here is derived from an EMBL/GenBank/DDBJ whole genome shotgun (WGS) entry which is preliminary data.</text>
</comment>
<dbReference type="InterPro" id="IPR006144">
    <property type="entry name" value="Secretion_HlyD_CS"/>
</dbReference>
<dbReference type="PANTHER" id="PTHR30386">
    <property type="entry name" value="MEMBRANE FUSION SUBUNIT OF EMRAB-TOLC MULTIDRUG EFFLUX PUMP"/>
    <property type="match status" value="1"/>
</dbReference>
<proteinExistence type="inferred from homology"/>
<reference evidence="12 13" key="1">
    <citation type="submission" date="2024-02" db="EMBL/GenBank/DDBJ databases">
        <title>Genome sequence of Aquincola sp. MAHUQ-54.</title>
        <authorList>
            <person name="Huq M.A."/>
        </authorList>
    </citation>
    <scope>NUCLEOTIDE SEQUENCE [LARGE SCALE GENOMIC DNA]</scope>
    <source>
        <strain evidence="12 13">MAHUQ-54</strain>
    </source>
</reference>
<evidence type="ECO:0000259" key="10">
    <source>
        <dbReference type="Pfam" id="PF25994"/>
    </source>
</evidence>
<evidence type="ECO:0000256" key="7">
    <source>
        <dbReference type="ARBA" id="ARBA00022989"/>
    </source>
</evidence>
<keyword evidence="8 9" id="KW-0472">Membrane</keyword>
<evidence type="ECO:0000256" key="2">
    <source>
        <dbReference type="ARBA" id="ARBA00009477"/>
    </source>
</evidence>
<dbReference type="Pfam" id="PF26002">
    <property type="entry name" value="Beta-barrel_AprE"/>
    <property type="match status" value="1"/>
</dbReference>
<gene>
    <name evidence="12" type="ORF">V4F39_13325</name>
</gene>
<dbReference type="NCBIfam" id="TIGR01843">
    <property type="entry name" value="type_I_hlyD"/>
    <property type="match status" value="1"/>
</dbReference>
<dbReference type="InterPro" id="IPR050739">
    <property type="entry name" value="MFP"/>
</dbReference>
<keyword evidence="5 9" id="KW-0997">Cell inner membrane</keyword>
<evidence type="ECO:0000259" key="11">
    <source>
        <dbReference type="Pfam" id="PF26002"/>
    </source>
</evidence>
<dbReference type="GO" id="GO:0005886">
    <property type="term" value="C:plasma membrane"/>
    <property type="evidence" value="ECO:0007669"/>
    <property type="project" value="UniProtKB-SubCell"/>
</dbReference>
<name>A0AAW9QFE9_9BURK</name>
<dbReference type="GO" id="GO:0009306">
    <property type="term" value="P:protein secretion"/>
    <property type="evidence" value="ECO:0007669"/>
    <property type="project" value="InterPro"/>
</dbReference>
<dbReference type="EMBL" id="JAZIBG010000028">
    <property type="protein sequence ID" value="MEF7614898.1"/>
    <property type="molecule type" value="Genomic_DNA"/>
</dbReference>
<feature type="domain" description="AprE-like long alpha-helical hairpin" evidence="10">
    <location>
        <begin position="96"/>
        <end position="277"/>
    </location>
</feature>
<dbReference type="InterPro" id="IPR058982">
    <property type="entry name" value="Beta-barrel_AprE"/>
</dbReference>
<evidence type="ECO:0000256" key="6">
    <source>
        <dbReference type="ARBA" id="ARBA00022692"/>
    </source>
</evidence>
<dbReference type="PANTHER" id="PTHR30386:SF26">
    <property type="entry name" value="TRANSPORT PROTEIN COMB"/>
    <property type="match status" value="1"/>
</dbReference>
<keyword evidence="4 9" id="KW-1003">Cell membrane</keyword>
<evidence type="ECO:0000256" key="1">
    <source>
        <dbReference type="ARBA" id="ARBA00004377"/>
    </source>
</evidence>
<dbReference type="Gene3D" id="2.40.30.170">
    <property type="match status" value="1"/>
</dbReference>
<evidence type="ECO:0000256" key="8">
    <source>
        <dbReference type="ARBA" id="ARBA00023136"/>
    </source>
</evidence>
<keyword evidence="6 9" id="KW-0812">Transmembrane</keyword>
<feature type="transmembrane region" description="Helical" evidence="9">
    <location>
        <begin position="20"/>
        <end position="40"/>
    </location>
</feature>
<keyword evidence="13" id="KW-1185">Reference proteome</keyword>
<sequence length="432" mass="46824">MTVARVDDAADLDAGPRRLAVVMVGLIVLFGAVALAWMMLAHIDVAVTARGAVVAPSRVQEVQSLEGGIVRALRVQPGDKVLRGQPLVQLDRVQYDADLGESRENQRALQAARIRIDALLGGHEPAFGALEAEAPAVVREERRLWWEARREYQAAEAASAEGVRRHAGELAEARARIQALEPGEAAARESLQIEEHLYQEGAGARADYLAARQRWLQQNGELAALRESLPRLQAALAEARAQGIGVQARARAQWSQQRTEIEGKLAALETAVAGRADKLARRELVSPMDGVVNRVLIPTQGGVAAPGAAILEIVPSEPALRISARVKPSDIGFIHVGQQATVRVAAFDASIYGTLDGEVERVGADVLLDENKQPYFEVQLRSARDHLAHEGRRLVLSPGMPTDASILTGRRTVMQYLLKPLLKTLDAALQER</sequence>
<organism evidence="12 13">
    <name type="scientific">Aquincola agrisoli</name>
    <dbReference type="NCBI Taxonomy" id="3119538"/>
    <lineage>
        <taxon>Bacteria</taxon>
        <taxon>Pseudomonadati</taxon>
        <taxon>Pseudomonadota</taxon>
        <taxon>Betaproteobacteria</taxon>
        <taxon>Burkholderiales</taxon>
        <taxon>Sphaerotilaceae</taxon>
        <taxon>Aquincola</taxon>
    </lineage>
</organism>
<keyword evidence="3 9" id="KW-0813">Transport</keyword>
<evidence type="ECO:0000256" key="9">
    <source>
        <dbReference type="RuleBase" id="RU365093"/>
    </source>
</evidence>
<protein>
    <recommendedName>
        <fullName evidence="9">Membrane fusion protein (MFP) family protein</fullName>
    </recommendedName>
</protein>
<comment type="subcellular location">
    <subcellularLocation>
        <location evidence="1 9">Cell inner membrane</location>
        <topology evidence="1 9">Single-pass membrane protein</topology>
    </subcellularLocation>
</comment>
<dbReference type="Pfam" id="PF25994">
    <property type="entry name" value="HH_AprE"/>
    <property type="match status" value="1"/>
</dbReference>
<evidence type="ECO:0000256" key="3">
    <source>
        <dbReference type="ARBA" id="ARBA00022448"/>
    </source>
</evidence>
<dbReference type="PRINTS" id="PR01490">
    <property type="entry name" value="RTXTOXIND"/>
</dbReference>
<evidence type="ECO:0000256" key="4">
    <source>
        <dbReference type="ARBA" id="ARBA00022475"/>
    </source>
</evidence>
<dbReference type="AlphaFoldDB" id="A0AAW9QFE9"/>
<dbReference type="InterPro" id="IPR010129">
    <property type="entry name" value="T1SS_HlyD"/>
</dbReference>
<feature type="domain" description="AprE-like beta-barrel" evidence="11">
    <location>
        <begin position="320"/>
        <end position="409"/>
    </location>
</feature>
<dbReference type="RefSeq" id="WP_332289983.1">
    <property type="nucleotide sequence ID" value="NZ_JAZIBG010000028.1"/>
</dbReference>
<evidence type="ECO:0000313" key="13">
    <source>
        <dbReference type="Proteomes" id="UP001336250"/>
    </source>
</evidence>
<dbReference type="PROSITE" id="PS00543">
    <property type="entry name" value="HLYD_FAMILY"/>
    <property type="match status" value="1"/>
</dbReference>
<accession>A0AAW9QFE9</accession>